<dbReference type="GO" id="GO:0008758">
    <property type="term" value="F:UDP-2,3-diacylglucosamine hydrolase activity"/>
    <property type="evidence" value="ECO:0007669"/>
    <property type="project" value="TreeGrafter"/>
</dbReference>
<evidence type="ECO:0000259" key="1">
    <source>
        <dbReference type="Pfam" id="PF00149"/>
    </source>
</evidence>
<dbReference type="EMBL" id="JNSK01000151">
    <property type="protein sequence ID" value="KGA13851.1"/>
    <property type="molecule type" value="Genomic_DNA"/>
</dbReference>
<dbReference type="PANTHER" id="PTHR31302:SF20">
    <property type="entry name" value="CONSERVED PROTEIN"/>
    <property type="match status" value="1"/>
</dbReference>
<gene>
    <name evidence="2" type="ORF">GM50_21325</name>
</gene>
<dbReference type="PANTHER" id="PTHR31302">
    <property type="entry name" value="TRANSMEMBRANE PROTEIN WITH METALLOPHOSPHOESTERASE DOMAIN-RELATED"/>
    <property type="match status" value="1"/>
</dbReference>
<evidence type="ECO:0000313" key="2">
    <source>
        <dbReference type="EMBL" id="KGA13851.1"/>
    </source>
</evidence>
<reference evidence="2" key="1">
    <citation type="submission" date="2014-05" db="EMBL/GenBank/DDBJ databases">
        <title>Key roles for freshwater Actinobacteria revealed by deep metagenomic sequencing.</title>
        <authorList>
            <person name="Ghai R."/>
            <person name="Mizuno C.M."/>
            <person name="Picazo A."/>
            <person name="Camacho A."/>
            <person name="Rodriguez-Valera F."/>
        </authorList>
    </citation>
    <scope>NUCLEOTIDE SEQUENCE</scope>
</reference>
<dbReference type="GO" id="GO:0016020">
    <property type="term" value="C:membrane"/>
    <property type="evidence" value="ECO:0007669"/>
    <property type="project" value="GOC"/>
</dbReference>
<dbReference type="InterPro" id="IPR051158">
    <property type="entry name" value="Metallophosphoesterase_sf"/>
</dbReference>
<protein>
    <recommendedName>
        <fullName evidence="1">Calcineurin-like phosphoesterase domain-containing protein</fullName>
    </recommendedName>
</protein>
<dbReference type="SUPFAM" id="SSF56300">
    <property type="entry name" value="Metallo-dependent phosphatases"/>
    <property type="match status" value="1"/>
</dbReference>
<dbReference type="GO" id="GO:0009245">
    <property type="term" value="P:lipid A biosynthetic process"/>
    <property type="evidence" value="ECO:0007669"/>
    <property type="project" value="TreeGrafter"/>
</dbReference>
<dbReference type="Gene3D" id="3.60.21.10">
    <property type="match status" value="1"/>
</dbReference>
<feature type="domain" description="Calcineurin-like phosphoesterase" evidence="1">
    <location>
        <begin position="20"/>
        <end position="203"/>
    </location>
</feature>
<accession>A0A094QHM1</accession>
<sequence>MSYVLREAEIPILPLGHAPIRILHFSDLHLTPARKSEIADIKSFAQYKPDLVISTGDFLAHMDAVPVTLDALEPLLDTPGLFVFGSNDYYAPKPKNPLKYLLPDHGERIHGQDLPWPELDLSLQSRGWKNLNHHLTTITVNGTTIEARGTDDAHLEFDDYSLVAGPPANCDISIGVTHAPYLRILKGMSEDGLDAIFAGHTHGGQVRLPWFGGSRALTTNCDLPHWRARGLTQFGNEPYLHVSAGMGTSPFARIRVASPPEVSLVTLTPKN</sequence>
<organism evidence="2">
    <name type="scientific">freshwater metagenome</name>
    <dbReference type="NCBI Taxonomy" id="449393"/>
    <lineage>
        <taxon>unclassified sequences</taxon>
        <taxon>metagenomes</taxon>
        <taxon>ecological metagenomes</taxon>
    </lineage>
</organism>
<dbReference type="InterPro" id="IPR029052">
    <property type="entry name" value="Metallo-depent_PP-like"/>
</dbReference>
<dbReference type="InterPro" id="IPR004843">
    <property type="entry name" value="Calcineurin-like_PHP"/>
</dbReference>
<proteinExistence type="predicted"/>
<dbReference type="AlphaFoldDB" id="A0A094QHM1"/>
<name>A0A094QHM1_9ZZZZ</name>
<comment type="caution">
    <text evidence="2">The sequence shown here is derived from an EMBL/GenBank/DDBJ whole genome shotgun (WGS) entry which is preliminary data.</text>
</comment>
<dbReference type="Pfam" id="PF00149">
    <property type="entry name" value="Metallophos"/>
    <property type="match status" value="1"/>
</dbReference>